<name>A0A0E9Q1R1_ANGAN</name>
<reference evidence="1" key="2">
    <citation type="journal article" date="2015" name="Fish Shellfish Immunol.">
        <title>Early steps in the European eel (Anguilla anguilla)-Vibrio vulnificus interaction in the gills: Role of the RtxA13 toxin.</title>
        <authorList>
            <person name="Callol A."/>
            <person name="Pajuelo D."/>
            <person name="Ebbesson L."/>
            <person name="Teles M."/>
            <person name="MacKenzie S."/>
            <person name="Amaro C."/>
        </authorList>
    </citation>
    <scope>NUCLEOTIDE SEQUENCE</scope>
</reference>
<accession>A0A0E9Q1R1</accession>
<reference evidence="1" key="1">
    <citation type="submission" date="2014-11" db="EMBL/GenBank/DDBJ databases">
        <authorList>
            <person name="Amaro Gonzalez C."/>
        </authorList>
    </citation>
    <scope>NUCLEOTIDE SEQUENCE</scope>
</reference>
<evidence type="ECO:0000313" key="1">
    <source>
        <dbReference type="EMBL" id="JAH10452.1"/>
    </source>
</evidence>
<sequence>MQLEVQSSFQGFSGFHFLLFMTIWAEKNHLFIARSSTNHFCFR</sequence>
<dbReference type="EMBL" id="GBXM01098125">
    <property type="protein sequence ID" value="JAH10452.1"/>
    <property type="molecule type" value="Transcribed_RNA"/>
</dbReference>
<dbReference type="AlphaFoldDB" id="A0A0E9Q1R1"/>
<organism evidence="1">
    <name type="scientific">Anguilla anguilla</name>
    <name type="common">European freshwater eel</name>
    <name type="synonym">Muraena anguilla</name>
    <dbReference type="NCBI Taxonomy" id="7936"/>
    <lineage>
        <taxon>Eukaryota</taxon>
        <taxon>Metazoa</taxon>
        <taxon>Chordata</taxon>
        <taxon>Craniata</taxon>
        <taxon>Vertebrata</taxon>
        <taxon>Euteleostomi</taxon>
        <taxon>Actinopterygii</taxon>
        <taxon>Neopterygii</taxon>
        <taxon>Teleostei</taxon>
        <taxon>Anguilliformes</taxon>
        <taxon>Anguillidae</taxon>
        <taxon>Anguilla</taxon>
    </lineage>
</organism>
<proteinExistence type="predicted"/>
<protein>
    <submittedName>
        <fullName evidence="1">Uncharacterized protein</fullName>
    </submittedName>
</protein>